<comment type="caution">
    <text evidence="2">The sequence shown here is derived from an EMBL/GenBank/DDBJ whole genome shotgun (WGS) entry which is preliminary data.</text>
</comment>
<sequence length="187" mass="20426">MIPSISSSILVAASYFLQGVQAGAGAHVHACVTYDDAPPEDTTVNFKAAVDWQCMNHFGSNANLKVSSSGTFCADIGYVELKASSSGGDLCATDKSYWSMTYGTTEGDTGYIKTQWKNSGYIYLVSPSSAISVCGSQSLCDDKERGWDGTGELWIHFQPKNAGKSWYEILIERYKRQMARLQNRGEL</sequence>
<feature type="chain" id="PRO_5042833964" evidence="1">
    <location>
        <begin position="23"/>
        <end position="187"/>
    </location>
</feature>
<protein>
    <submittedName>
        <fullName evidence="2">Uncharacterized protein</fullName>
    </submittedName>
</protein>
<reference evidence="2" key="1">
    <citation type="journal article" date="2023" name="Mol. Phylogenet. Evol.">
        <title>Genome-scale phylogeny and comparative genomics of the fungal order Sordariales.</title>
        <authorList>
            <person name="Hensen N."/>
            <person name="Bonometti L."/>
            <person name="Westerberg I."/>
            <person name="Brannstrom I.O."/>
            <person name="Guillou S."/>
            <person name="Cros-Aarteil S."/>
            <person name="Calhoun S."/>
            <person name="Haridas S."/>
            <person name="Kuo A."/>
            <person name="Mondo S."/>
            <person name="Pangilinan J."/>
            <person name="Riley R."/>
            <person name="LaButti K."/>
            <person name="Andreopoulos B."/>
            <person name="Lipzen A."/>
            <person name="Chen C."/>
            <person name="Yan M."/>
            <person name="Daum C."/>
            <person name="Ng V."/>
            <person name="Clum A."/>
            <person name="Steindorff A."/>
            <person name="Ohm R.A."/>
            <person name="Martin F."/>
            <person name="Silar P."/>
            <person name="Natvig D.O."/>
            <person name="Lalanne C."/>
            <person name="Gautier V."/>
            <person name="Ament-Velasquez S.L."/>
            <person name="Kruys A."/>
            <person name="Hutchinson M.I."/>
            <person name="Powell A.J."/>
            <person name="Barry K."/>
            <person name="Miller A.N."/>
            <person name="Grigoriev I.V."/>
            <person name="Debuchy R."/>
            <person name="Gladieux P."/>
            <person name="Hiltunen Thoren M."/>
            <person name="Johannesson H."/>
        </authorList>
    </citation>
    <scope>NUCLEOTIDE SEQUENCE</scope>
    <source>
        <strain evidence="2">CBS 315.58</strain>
    </source>
</reference>
<proteinExistence type="predicted"/>
<organism evidence="2 3">
    <name type="scientific">Triangularia verruculosa</name>
    <dbReference type="NCBI Taxonomy" id="2587418"/>
    <lineage>
        <taxon>Eukaryota</taxon>
        <taxon>Fungi</taxon>
        <taxon>Dikarya</taxon>
        <taxon>Ascomycota</taxon>
        <taxon>Pezizomycotina</taxon>
        <taxon>Sordariomycetes</taxon>
        <taxon>Sordariomycetidae</taxon>
        <taxon>Sordariales</taxon>
        <taxon>Podosporaceae</taxon>
        <taxon>Triangularia</taxon>
    </lineage>
</organism>
<keyword evidence="3" id="KW-1185">Reference proteome</keyword>
<evidence type="ECO:0000313" key="3">
    <source>
        <dbReference type="Proteomes" id="UP001303160"/>
    </source>
</evidence>
<gene>
    <name evidence="2" type="ORF">QBC40DRAFT_316820</name>
</gene>
<dbReference type="EMBL" id="MU864021">
    <property type="protein sequence ID" value="KAK4195205.1"/>
    <property type="molecule type" value="Genomic_DNA"/>
</dbReference>
<dbReference type="AlphaFoldDB" id="A0AAN7ARQ4"/>
<feature type="signal peptide" evidence="1">
    <location>
        <begin position="1"/>
        <end position="22"/>
    </location>
</feature>
<reference evidence="2" key="2">
    <citation type="submission" date="2023-05" db="EMBL/GenBank/DDBJ databases">
        <authorList>
            <consortium name="Lawrence Berkeley National Laboratory"/>
            <person name="Steindorff A."/>
            <person name="Hensen N."/>
            <person name="Bonometti L."/>
            <person name="Westerberg I."/>
            <person name="Brannstrom I.O."/>
            <person name="Guillou S."/>
            <person name="Cros-Aarteil S."/>
            <person name="Calhoun S."/>
            <person name="Haridas S."/>
            <person name="Kuo A."/>
            <person name="Mondo S."/>
            <person name="Pangilinan J."/>
            <person name="Riley R."/>
            <person name="Labutti K."/>
            <person name="Andreopoulos B."/>
            <person name="Lipzen A."/>
            <person name="Chen C."/>
            <person name="Yanf M."/>
            <person name="Daum C."/>
            <person name="Ng V."/>
            <person name="Clum A."/>
            <person name="Ohm R."/>
            <person name="Martin F."/>
            <person name="Silar P."/>
            <person name="Natvig D."/>
            <person name="Lalanne C."/>
            <person name="Gautier V."/>
            <person name="Ament-Velasquez S.L."/>
            <person name="Kruys A."/>
            <person name="Hutchinson M.I."/>
            <person name="Powell A.J."/>
            <person name="Barry K."/>
            <person name="Miller A.N."/>
            <person name="Grigoriev I.V."/>
            <person name="Debuchy R."/>
            <person name="Gladieux P."/>
            <person name="Thoren M.H."/>
            <person name="Johannesson H."/>
        </authorList>
    </citation>
    <scope>NUCLEOTIDE SEQUENCE</scope>
    <source>
        <strain evidence="2">CBS 315.58</strain>
    </source>
</reference>
<name>A0AAN7ARQ4_9PEZI</name>
<keyword evidence="1" id="KW-0732">Signal</keyword>
<accession>A0AAN7ARQ4</accession>
<dbReference type="Proteomes" id="UP001303160">
    <property type="component" value="Unassembled WGS sequence"/>
</dbReference>
<evidence type="ECO:0000256" key="1">
    <source>
        <dbReference type="SAM" id="SignalP"/>
    </source>
</evidence>
<evidence type="ECO:0000313" key="2">
    <source>
        <dbReference type="EMBL" id="KAK4195205.1"/>
    </source>
</evidence>